<dbReference type="Pfam" id="PF23562">
    <property type="entry name" value="AMP-binding_C_3"/>
    <property type="match status" value="1"/>
</dbReference>
<proteinExistence type="predicted"/>
<dbReference type="PANTHER" id="PTHR43272:SF33">
    <property type="entry name" value="AMP-BINDING DOMAIN-CONTAINING PROTEIN-RELATED"/>
    <property type="match status" value="1"/>
</dbReference>
<dbReference type="RefSeq" id="WP_350259130.1">
    <property type="nucleotide sequence ID" value="NZ_CP138335.1"/>
</dbReference>
<organism evidence="4">
    <name type="scientific">Scrofimicrobium appendicitidis</name>
    <dbReference type="NCBI Taxonomy" id="3079930"/>
    <lineage>
        <taxon>Bacteria</taxon>
        <taxon>Bacillati</taxon>
        <taxon>Actinomycetota</taxon>
        <taxon>Actinomycetes</taxon>
        <taxon>Actinomycetales</taxon>
        <taxon>Actinomycetaceae</taxon>
        <taxon>Scrofimicrobium</taxon>
    </lineage>
</organism>
<dbReference type="AlphaFoldDB" id="A0AAU7VAM9"/>
<dbReference type="SUPFAM" id="SSF56801">
    <property type="entry name" value="Acetyl-CoA synthetase-like"/>
    <property type="match status" value="1"/>
</dbReference>
<evidence type="ECO:0000313" key="4">
    <source>
        <dbReference type="EMBL" id="XBW08930.1"/>
    </source>
</evidence>
<dbReference type="CDD" id="cd05907">
    <property type="entry name" value="VL_LC_FACS_like"/>
    <property type="match status" value="1"/>
</dbReference>
<name>A0AAU7VAM9_9ACTO</name>
<dbReference type="GO" id="GO:0005524">
    <property type="term" value="F:ATP binding"/>
    <property type="evidence" value="ECO:0007669"/>
    <property type="project" value="UniProtKB-KW"/>
</dbReference>
<reference evidence="4" key="1">
    <citation type="submission" date="2023-11" db="EMBL/GenBank/DDBJ databases">
        <title>Scrofimicrobium hongkongense sp. nov., isolated from a patient with peritonitis.</title>
        <authorList>
            <person name="Lao H.Y."/>
            <person name="Wong A.Y.P."/>
            <person name="Ng T.L."/>
            <person name="Wong R.Y.L."/>
            <person name="Yau M.C.Y."/>
            <person name="Lam J.Y.W."/>
            <person name="Siu G.K.H."/>
        </authorList>
    </citation>
    <scope>NUCLEOTIDE SEQUENCE</scope>
    <source>
        <strain evidence="4">R131</strain>
    </source>
</reference>
<evidence type="ECO:0000256" key="1">
    <source>
        <dbReference type="ARBA" id="ARBA00022741"/>
    </source>
</evidence>
<keyword evidence="1" id="KW-0547">Nucleotide-binding</keyword>
<dbReference type="Gene3D" id="3.40.50.12780">
    <property type="entry name" value="N-terminal domain of ligase-like"/>
    <property type="match status" value="1"/>
</dbReference>
<dbReference type="Pfam" id="PF00501">
    <property type="entry name" value="AMP-binding"/>
    <property type="match status" value="1"/>
</dbReference>
<dbReference type="GO" id="GO:0004467">
    <property type="term" value="F:long-chain fatty acid-CoA ligase activity"/>
    <property type="evidence" value="ECO:0007669"/>
    <property type="project" value="TreeGrafter"/>
</dbReference>
<dbReference type="EMBL" id="CP138335">
    <property type="protein sequence ID" value="XBW08930.1"/>
    <property type="molecule type" value="Genomic_DNA"/>
</dbReference>
<dbReference type="PANTHER" id="PTHR43272">
    <property type="entry name" value="LONG-CHAIN-FATTY-ACID--COA LIGASE"/>
    <property type="match status" value="1"/>
</dbReference>
<keyword evidence="2" id="KW-0067">ATP-binding</keyword>
<keyword evidence="4" id="KW-0436">Ligase</keyword>
<dbReference type="InterPro" id="IPR042099">
    <property type="entry name" value="ANL_N_sf"/>
</dbReference>
<dbReference type="KEGG" id="sapp:SAC06_05080"/>
<dbReference type="GO" id="GO:0016020">
    <property type="term" value="C:membrane"/>
    <property type="evidence" value="ECO:0007669"/>
    <property type="project" value="TreeGrafter"/>
</dbReference>
<dbReference type="InterPro" id="IPR020845">
    <property type="entry name" value="AMP-binding_CS"/>
</dbReference>
<sequence>MHNPDGSWEILAPIEVDDQTSIPQQVFDRAAQRPDDVVAEQRVGVGNWREVSAREFTHDIRQLARGLSALGVRRGTHVAILAATSYEWAVLDHAALTLGAVVVPIYESDSAVQIKHILSDAKVYLVITQTLQQAELVRSVRHKGVKQILSLDANALDQLRQAGQAVPDDVVDQALAETKLDDIATLIYTSGTTGLPKGVILTHGNFVRPLMQAYDILPMIIDDSRARVLLFLPVAHVLARFVMHGILMGKGRLGFSPDTRTLLQDISDFQPTALLAVPRVLEKVYNSAAAKAGGGFKSKLFSWSAHQARSLSESTALPGQHAGLRLRTRHRAADALVLNKIKKVLGPKLDIVICGGAPLSVDLANFFRGLGIKLLQGYGLSETTGPITVERVDDNPPNSVGYLWPGNRMLLAEDGELLLRGISVSPGYHNLPKVTAETFRDGWFHTGDLAEIDSQGRLRITGRKKEILVTAGGKNVSPEVLEKPLLSHPLIGQVIVVGDGKPYIGALVTLDEEMVRPWLRNHGLSPDRAHEAATIPEVRDSIARAIAKTNQNVSRAESIRRFRILSTDFTVENGYLTPSLKLKRHKVLKDFAAEVEGLYTMTPEELTGTGGTVAPPAA</sequence>
<dbReference type="InterPro" id="IPR000873">
    <property type="entry name" value="AMP-dep_synth/lig_dom"/>
</dbReference>
<accession>A0AAU7VAM9</accession>
<evidence type="ECO:0000259" key="3">
    <source>
        <dbReference type="Pfam" id="PF00501"/>
    </source>
</evidence>
<dbReference type="PROSITE" id="PS00455">
    <property type="entry name" value="AMP_BINDING"/>
    <property type="match status" value="1"/>
</dbReference>
<evidence type="ECO:0000256" key="2">
    <source>
        <dbReference type="ARBA" id="ARBA00022840"/>
    </source>
</evidence>
<feature type="domain" description="AMP-dependent synthetase/ligase" evidence="3">
    <location>
        <begin position="28"/>
        <end position="429"/>
    </location>
</feature>
<protein>
    <submittedName>
        <fullName evidence="4">Long-chain fatty acid--CoA ligase</fullName>
    </submittedName>
</protein>
<gene>
    <name evidence="4" type="ORF">SAC06_05080</name>
</gene>